<dbReference type="Proteomes" id="UP000285517">
    <property type="component" value="Chromosome"/>
</dbReference>
<proteinExistence type="predicted"/>
<dbReference type="Gene3D" id="2.130.10.10">
    <property type="entry name" value="YVTN repeat-like/Quinoprotein amine dehydrogenase"/>
    <property type="match status" value="1"/>
</dbReference>
<dbReference type="AlphaFoldDB" id="A0A410G3D7"/>
<organism evidence="1 2">
    <name type="scientific">Aequorivita ciconiae</name>
    <dbReference type="NCBI Taxonomy" id="2494375"/>
    <lineage>
        <taxon>Bacteria</taxon>
        <taxon>Pseudomonadati</taxon>
        <taxon>Bacteroidota</taxon>
        <taxon>Flavobacteriia</taxon>
        <taxon>Flavobacteriales</taxon>
        <taxon>Flavobacteriaceae</taxon>
        <taxon>Aequorivita</taxon>
    </lineage>
</organism>
<name>A0A410G3D7_9FLAO</name>
<dbReference type="EMBL" id="CP034951">
    <property type="protein sequence ID" value="QAA81763.1"/>
    <property type="molecule type" value="Genomic_DNA"/>
</dbReference>
<dbReference type="OrthoDB" id="1093345at2"/>
<sequence length="813" mass="90599">MEKFFGKSLLLLLLISLWGCKETPQKTGTLMDFVPENASVILKITNWEGLQADIENNSLLSKFDKTIPYLFLSKQAPLLKYLHPDSQSLLCVNTLNDSLSAYTFIARQTSNLFHPDSIQDKIVETLKIDDHTFQRITLGEKIAFTTIVDSVFVTSSSQQILMNILKGRTEREATFKKVFELPTSGELTAILRGNKIFLTDSSGVDFTSWTAVDVSIAPESFKATGITLATDTIPQLLNIFDGQVPQQNDLADLVPIDALGAMSFTFDDAEQLQSQLRTFRGETEAVKTTGIFGSISEVGTIDTKGETALFIKSIDAALTSDALARFVTTENSFREIEIKSFSEPELFQKTFYPLINAQKANYVFQLDNFFVFTESEVSAQGLIASYQNATTLKNTSYFKKTAQDLSSSSSLLIFKMQGDFSESLSGFFNLNFQKSSKGISLKEFPLAALQFSVDRNFAHVTLSCREEGSAEIKNVASTVLEKFNVNLENPVLGIPQIIGDNGNVVVQDVGNKLYYLSENGKTLWSKNLGSPILGKIEEVDIYGKGNKQMAFATKNALYVLDRNGKDANQFPLKFKDEITQPLSVFDYDNNRKYRFMVVQGKDVLLYDKDGKTVKGFAFTKAKSNIVQSPEHIRIGKKDYIVIPEENGTLNILSRVGKPRISVAKKFHFSEIPISVEDNTFVVISAENTKERISEDGKVTSQNLKVGASYWFAINRNTKATLDNNLLRIDGKLVELPVGLYSRPHLFDIHNKTYITITEIQERKVYVFDSNADPLNGFPIYGTSEASLGKNETKNGIRLSVKGDSKGVIVYDID</sequence>
<dbReference type="RefSeq" id="WP_128250144.1">
    <property type="nucleotide sequence ID" value="NZ_CP034951.1"/>
</dbReference>
<reference evidence="1 2" key="1">
    <citation type="submission" date="2019-01" db="EMBL/GenBank/DDBJ databases">
        <title>Complete genome sequencing of Aequorivita sp. H23M31.</title>
        <authorList>
            <person name="Bae J.-W."/>
        </authorList>
    </citation>
    <scope>NUCLEOTIDE SEQUENCE [LARGE SCALE GENOMIC DNA]</scope>
    <source>
        <strain evidence="1 2">H23M31</strain>
    </source>
</reference>
<gene>
    <name evidence="1" type="ORF">EI546_08535</name>
</gene>
<dbReference type="SUPFAM" id="SSF50998">
    <property type="entry name" value="Quinoprotein alcohol dehydrogenase-like"/>
    <property type="match status" value="1"/>
</dbReference>
<protein>
    <submittedName>
        <fullName evidence="1">Uncharacterized protein</fullName>
    </submittedName>
</protein>
<dbReference type="InterPro" id="IPR015943">
    <property type="entry name" value="WD40/YVTN_repeat-like_dom_sf"/>
</dbReference>
<evidence type="ECO:0000313" key="2">
    <source>
        <dbReference type="Proteomes" id="UP000285517"/>
    </source>
</evidence>
<dbReference type="InterPro" id="IPR011047">
    <property type="entry name" value="Quinoprotein_ADH-like_sf"/>
</dbReference>
<evidence type="ECO:0000313" key="1">
    <source>
        <dbReference type="EMBL" id="QAA81763.1"/>
    </source>
</evidence>
<keyword evidence="2" id="KW-1185">Reference proteome</keyword>
<dbReference type="KEGG" id="aev:EI546_08535"/>
<accession>A0A410G3D7</accession>